<proteinExistence type="predicted"/>
<feature type="coiled-coil region" evidence="1">
    <location>
        <begin position="183"/>
        <end position="234"/>
    </location>
</feature>
<keyword evidence="5" id="KW-1185">Reference proteome</keyword>
<evidence type="ECO:0000313" key="5">
    <source>
        <dbReference type="Proteomes" id="UP001209318"/>
    </source>
</evidence>
<feature type="coiled-coil region" evidence="1">
    <location>
        <begin position="378"/>
        <end position="422"/>
    </location>
</feature>
<dbReference type="Proteomes" id="UP001209318">
    <property type="component" value="Unassembled WGS sequence"/>
</dbReference>
<sequence length="985" mass="114943">MRIKEIYIYGYGKFEQYHLANIQDLQVIYGENEAGKSTIMSFIQSVLFGFPLKQQNELRYEPKGHSKYGGQVVLETEAYGIVQVERVKGKATGDVSVLLADGTRGGEELLQKIIGTLDKATYQAIYSFNIHGLQNVHKLKGEDLSRFLYSASAIGSEKLMEAENQLEKEMEKRFKPSGSRPDLNVQLAKLKQTEAKLNEAKTKISAYDSLKTTLVEKLAKIKNMREDIHQINKEMVEKKEWNRLFPIIKEKEQLLEQRRAIGDVAFPKDGIMHYEQLENELLSIENKLPPLLQKEELLTNEIHSLDLNEAFLKEKESIQLIIDDLPSYQQAIAQEVTLSNQIEQLQNESSQITSKLAFTEPLEMIEQYNLNFAMKDHIRQLTIKKEHFLQKKKELEERERMIQQKRQELANFIQQLQAQQLTTDERQRFKIVLQSEQESMLLKRELAWISEQISTLEQTNDKRSKNSSKKVMTGTWTSLIVFLILGMVVAAIGYWQLALGFCIPSIIFFLYLNQSKANKSKQELFMQLKTKQAIITEQLGKSPSTQAELAIAKQKLEHDAYIQNQLDVENIKLQQLEQQFEEIIRAFEVWEKDWNRLEAEMIQIGKSFSLSERMATNYLLEAFQWLESLKELWMKKTSALSQLATVQTSIKEKTKKLADIQKVLPINGGNYQEQVLHLKQQLSIQLGKNQDIREKTAILQAITEQIHQLQVEKQAIKERISQLFQQANVETKEQFYLQGEKAMQAEELQRHLSSITTELIRAGWNMQETNQPFYTESVFQELEAKKQEISKEIDLLESECASIKHEIELLEDGGSYTELLHTYYQEKYEFNEMAKEWSKYSTAKYILQESIKKYKFEKLPKLLQQASRYFTIIANGQYRRVYTDPLRDELFVERKDGIIFQPNELSQATQEQLYISIRFALAVVMNMKTNYPLLIDDGFVHFDKFRLQQMLEVLKEIEKDQQIILFTCHQSLRDYFEEKSIVSLK</sequence>
<evidence type="ECO:0000313" key="4">
    <source>
        <dbReference type="EMBL" id="MCU9612522.1"/>
    </source>
</evidence>
<comment type="caution">
    <text evidence="4">The sequence shown here is derived from an EMBL/GenBank/DDBJ whole genome shotgun (WGS) entry which is preliminary data.</text>
</comment>
<keyword evidence="2" id="KW-1133">Transmembrane helix</keyword>
<dbReference type="PANTHER" id="PTHR41259">
    <property type="entry name" value="DOUBLE-STRAND BREAK REPAIR RAD50 ATPASE, PUTATIVE-RELATED"/>
    <property type="match status" value="1"/>
</dbReference>
<keyword evidence="2" id="KW-0812">Transmembrane</keyword>
<dbReference type="RefSeq" id="WP_263071707.1">
    <property type="nucleotide sequence ID" value="NZ_JAOUSF010000001.1"/>
</dbReference>
<reference evidence="4" key="1">
    <citation type="submission" date="2022-10" db="EMBL/GenBank/DDBJ databases">
        <title>Description of Fervidibacillus gen. nov. in the family Fervidibacillaceae fam. nov. with two species, Fervidibacillus albus sp. nov., and Fervidibacillus halotolerans sp. nov., isolated from tidal flat sediments.</title>
        <authorList>
            <person name="Kwon K.K."/>
            <person name="Yang S.-H."/>
        </authorList>
    </citation>
    <scope>NUCLEOTIDE SEQUENCE</scope>
    <source>
        <strain evidence="4">JCM 19140</strain>
    </source>
</reference>
<dbReference type="InterPro" id="IPR027417">
    <property type="entry name" value="P-loop_NTPase"/>
</dbReference>
<feature type="coiled-coil region" evidence="1">
    <location>
        <begin position="779"/>
        <end position="813"/>
    </location>
</feature>
<organism evidence="4 5">
    <name type="scientific">Perspicuibacillus lycopersici</name>
    <dbReference type="NCBI Taxonomy" id="1325689"/>
    <lineage>
        <taxon>Bacteria</taxon>
        <taxon>Bacillati</taxon>
        <taxon>Bacillota</taxon>
        <taxon>Bacilli</taxon>
        <taxon>Bacillales</taxon>
        <taxon>Bacillaceae</taxon>
        <taxon>Perspicuibacillus</taxon>
    </lineage>
</organism>
<dbReference type="EMBL" id="JAOUSF010000001">
    <property type="protein sequence ID" value="MCU9612522.1"/>
    <property type="molecule type" value="Genomic_DNA"/>
</dbReference>
<evidence type="ECO:0000256" key="2">
    <source>
        <dbReference type="SAM" id="Phobius"/>
    </source>
</evidence>
<keyword evidence="1" id="KW-0175">Coiled coil</keyword>
<protein>
    <submittedName>
        <fullName evidence="4">AAA family ATPase</fullName>
    </submittedName>
</protein>
<evidence type="ECO:0000259" key="3">
    <source>
        <dbReference type="Pfam" id="PF13514"/>
    </source>
</evidence>
<feature type="coiled-coil region" evidence="1">
    <location>
        <begin position="566"/>
        <end position="593"/>
    </location>
</feature>
<keyword evidence="2" id="KW-0472">Membrane</keyword>
<dbReference type="AlphaFoldDB" id="A0AAE3LMB4"/>
<dbReference type="SUPFAM" id="SSF52540">
    <property type="entry name" value="P-loop containing nucleoside triphosphate hydrolases"/>
    <property type="match status" value="1"/>
</dbReference>
<name>A0AAE3LMB4_9BACI</name>
<dbReference type="Gene3D" id="3.40.50.300">
    <property type="entry name" value="P-loop containing nucleotide triphosphate hydrolases"/>
    <property type="match status" value="2"/>
</dbReference>
<gene>
    <name evidence="4" type="ORF">OEV98_02955</name>
</gene>
<dbReference type="InterPro" id="IPR038734">
    <property type="entry name" value="YhaN_AAA"/>
</dbReference>
<evidence type="ECO:0000256" key="1">
    <source>
        <dbReference type="SAM" id="Coils"/>
    </source>
</evidence>
<feature type="domain" description="YhaN AAA" evidence="3">
    <location>
        <begin position="1"/>
        <end position="205"/>
    </location>
</feature>
<dbReference type="Pfam" id="PF13514">
    <property type="entry name" value="AAA_27"/>
    <property type="match status" value="1"/>
</dbReference>
<feature type="coiled-coil region" evidence="1">
    <location>
        <begin position="692"/>
        <end position="726"/>
    </location>
</feature>
<accession>A0AAE3LMB4</accession>
<dbReference type="PANTHER" id="PTHR41259:SF1">
    <property type="entry name" value="DOUBLE-STRAND BREAK REPAIR RAD50 ATPASE, PUTATIVE-RELATED"/>
    <property type="match status" value="1"/>
</dbReference>
<feature type="transmembrane region" description="Helical" evidence="2">
    <location>
        <begin position="471"/>
        <end position="488"/>
    </location>
</feature>